<feature type="domain" description="PA14" evidence="2">
    <location>
        <begin position="50"/>
        <end position="195"/>
    </location>
</feature>
<evidence type="ECO:0000313" key="4">
    <source>
        <dbReference type="Proteomes" id="UP000005233"/>
    </source>
</evidence>
<dbReference type="STRING" id="1041930.Mtc_0778"/>
<name>H8I9C2_METCZ</name>
<dbReference type="GeneID" id="11970672"/>
<dbReference type="RefSeq" id="WP_014405379.1">
    <property type="nucleotide sequence ID" value="NC_017034.1"/>
</dbReference>
<accession>H8I9C2</accession>
<keyword evidence="4" id="KW-1185">Reference proteome</keyword>
<dbReference type="KEGG" id="mez:Mtc_0778"/>
<dbReference type="OrthoDB" id="148211at2157"/>
<dbReference type="Gene3D" id="3.90.182.10">
    <property type="entry name" value="Toxin - Anthrax Protective Antigen,domain 1"/>
    <property type="match status" value="1"/>
</dbReference>
<dbReference type="InterPro" id="IPR037524">
    <property type="entry name" value="PA14/GLEYA"/>
</dbReference>
<dbReference type="AlphaFoldDB" id="H8I9C2"/>
<organism evidence="3 4">
    <name type="scientific">Methanocella conradii (strain DSM 24694 / JCM 17849 / CGMCC 1.5162 / HZ254)</name>
    <dbReference type="NCBI Taxonomy" id="1041930"/>
    <lineage>
        <taxon>Archaea</taxon>
        <taxon>Methanobacteriati</taxon>
        <taxon>Methanobacteriota</taxon>
        <taxon>Stenosarchaea group</taxon>
        <taxon>Methanomicrobia</taxon>
        <taxon>Methanocellales</taxon>
        <taxon>Methanocellaceae</taxon>
        <taxon>Methanocella</taxon>
    </lineage>
</organism>
<proteinExistence type="predicted"/>
<feature type="transmembrane region" description="Helical" evidence="1">
    <location>
        <begin position="12"/>
        <end position="31"/>
    </location>
</feature>
<dbReference type="HOGENOM" id="CLU_1393572_0_0_2"/>
<dbReference type="EMBL" id="CP003243">
    <property type="protein sequence ID" value="AFC99540.1"/>
    <property type="molecule type" value="Genomic_DNA"/>
</dbReference>
<sequence>MDDSGVADAFYTVLSIGIVLVAAIAISGAVLSMTARQGEEASVAVISDGGMKKGIYAFYYAVDAASSDYNSGNPDDIVFQRLAAEKVEGCIAFNSSTAPPGAPVANGAVLWSGYLYVPSEGEYTLELRSEGQAWLWADGKVASPSNGQSKLFTLKLTGGYHPVKAKYFYRDLGTASCSLWWYQGGLRVPVTALYR</sequence>
<dbReference type="SUPFAM" id="SSF56988">
    <property type="entry name" value="Anthrax protective antigen"/>
    <property type="match status" value="1"/>
</dbReference>
<keyword evidence="1" id="KW-0472">Membrane</keyword>
<dbReference type="Pfam" id="PF07691">
    <property type="entry name" value="PA14"/>
    <property type="match status" value="1"/>
</dbReference>
<keyword evidence="1" id="KW-0812">Transmembrane</keyword>
<keyword evidence="1" id="KW-1133">Transmembrane helix</keyword>
<dbReference type="InterPro" id="IPR011658">
    <property type="entry name" value="PA14_dom"/>
</dbReference>
<dbReference type="Proteomes" id="UP000005233">
    <property type="component" value="Chromosome"/>
</dbReference>
<reference evidence="3 4" key="1">
    <citation type="journal article" date="2012" name="J. Bacteriol.">
        <title>Complete genome sequence of a thermophilic methanogen, Methanocella conradii HZ254, isolated from Chinese rice field soil.</title>
        <authorList>
            <person name="Lu Z."/>
            <person name="Lu Y."/>
        </authorList>
    </citation>
    <scope>NUCLEOTIDE SEQUENCE [LARGE SCALE GENOMIC DNA]</scope>
    <source>
        <strain evidence="4">DSM 24694 / JCM 17849 / CGMCC 1.5162 / HZ254</strain>
    </source>
</reference>
<protein>
    <submittedName>
        <fullName evidence="3">PA14 domain protein</fullName>
    </submittedName>
</protein>
<gene>
    <name evidence="3" type="ordered locus">Mtc_0778</name>
</gene>
<evidence type="ECO:0000259" key="2">
    <source>
        <dbReference type="PROSITE" id="PS51820"/>
    </source>
</evidence>
<evidence type="ECO:0000313" key="3">
    <source>
        <dbReference type="EMBL" id="AFC99540.1"/>
    </source>
</evidence>
<dbReference type="eggNOG" id="arCOG07862">
    <property type="taxonomic scope" value="Archaea"/>
</dbReference>
<evidence type="ECO:0000256" key="1">
    <source>
        <dbReference type="SAM" id="Phobius"/>
    </source>
</evidence>
<dbReference type="SMART" id="SM00758">
    <property type="entry name" value="PA14"/>
    <property type="match status" value="1"/>
</dbReference>
<dbReference type="PROSITE" id="PS51820">
    <property type="entry name" value="PA14"/>
    <property type="match status" value="1"/>
</dbReference>